<proteinExistence type="predicted"/>
<dbReference type="Gene3D" id="1.10.472.10">
    <property type="entry name" value="Cyclin-like"/>
    <property type="match status" value="1"/>
</dbReference>
<organism evidence="1 2">
    <name type="scientific">Rhizoclosmatium globosum</name>
    <dbReference type="NCBI Taxonomy" id="329046"/>
    <lineage>
        <taxon>Eukaryota</taxon>
        <taxon>Fungi</taxon>
        <taxon>Fungi incertae sedis</taxon>
        <taxon>Chytridiomycota</taxon>
        <taxon>Chytridiomycota incertae sedis</taxon>
        <taxon>Chytridiomycetes</taxon>
        <taxon>Chytridiales</taxon>
        <taxon>Chytriomycetaceae</taxon>
        <taxon>Rhizoclosmatium</taxon>
    </lineage>
</organism>
<dbReference type="Proteomes" id="UP000193642">
    <property type="component" value="Unassembled WGS sequence"/>
</dbReference>
<dbReference type="EMBL" id="MCGO01000018">
    <property type="protein sequence ID" value="ORY45967.1"/>
    <property type="molecule type" value="Genomic_DNA"/>
</dbReference>
<sequence length="223" mass="25060">MIYTPAHPAPLDLHFNKLVPATSTLPSPLPSPTFLDQERPTLLVDIVLKVMTRLYYGVKTVKLSETADHEGFLISITPAASIDSTRHYQELFDLKDLMVTLIQRAPSRNSKALTVTVIQALLLAHRMLAHHQSNTELYPLPACLSSPKNLFLAALTLSEACLMDCQTSTRIWGKLSEYPPSHVAHLKTSALVYMQYSVHVGSQEFAWWCQVVMQWMRLVGSQF</sequence>
<evidence type="ECO:0000313" key="1">
    <source>
        <dbReference type="EMBL" id="ORY45967.1"/>
    </source>
</evidence>
<comment type="caution">
    <text evidence="1">The sequence shown here is derived from an EMBL/GenBank/DDBJ whole genome shotgun (WGS) entry which is preliminary data.</text>
</comment>
<accession>A0A1Y2CGD2</accession>
<evidence type="ECO:0000313" key="2">
    <source>
        <dbReference type="Proteomes" id="UP000193642"/>
    </source>
</evidence>
<reference evidence="1 2" key="1">
    <citation type="submission" date="2016-07" db="EMBL/GenBank/DDBJ databases">
        <title>Pervasive Adenine N6-methylation of Active Genes in Fungi.</title>
        <authorList>
            <consortium name="DOE Joint Genome Institute"/>
            <person name="Mondo S.J."/>
            <person name="Dannebaum R.O."/>
            <person name="Kuo R.C."/>
            <person name="Labutti K."/>
            <person name="Haridas S."/>
            <person name="Kuo A."/>
            <person name="Salamov A."/>
            <person name="Ahrendt S.R."/>
            <person name="Lipzen A."/>
            <person name="Sullivan W."/>
            <person name="Andreopoulos W.B."/>
            <person name="Clum A."/>
            <person name="Lindquist E."/>
            <person name="Daum C."/>
            <person name="Ramamoorthy G.K."/>
            <person name="Gryganskyi A."/>
            <person name="Culley D."/>
            <person name="Magnuson J.K."/>
            <person name="James T.Y."/>
            <person name="O'Malley M.A."/>
            <person name="Stajich J.E."/>
            <person name="Spatafora J.W."/>
            <person name="Visel A."/>
            <person name="Grigoriev I.V."/>
        </authorList>
    </citation>
    <scope>NUCLEOTIDE SEQUENCE [LARGE SCALE GENOMIC DNA]</scope>
    <source>
        <strain evidence="1 2">JEL800</strain>
    </source>
</reference>
<gene>
    <name evidence="1" type="ORF">BCR33DRAFT_765190</name>
</gene>
<dbReference type="OrthoDB" id="2118372at2759"/>
<dbReference type="AlphaFoldDB" id="A0A1Y2CGD2"/>
<keyword evidence="2" id="KW-1185">Reference proteome</keyword>
<protein>
    <submittedName>
        <fullName evidence="1">Uncharacterized protein</fullName>
    </submittedName>
</protein>
<name>A0A1Y2CGD2_9FUNG</name>